<protein>
    <recommendedName>
        <fullName evidence="3">CBM-cenC domain-containing protein</fullName>
    </recommendedName>
</protein>
<sequence>TELVNNWESAIKRTDFLDEFKHMFNPVSNDLGIYMALRTGMMDDINVKVDASKTELTANGGWLDVRNIAGDLTGTPGDAAQQKKNAEQGYISNMAEFSGDALIDAANVFLNQLALTAFKKAMSDLGKTASESSGANYASSSSDPNIVYGEKAVKESLAQIIEPNFSVRADYNILSALTICRDRNNPGPTECVIDDQLMEGITEKKTVAEAINEGFLHKDWLFTSEYREGAYSLRNIQIMRKYRFVPVGWEVAASSGKNATLGDLMSCFSPSDEYNEYSSIFDIQSQTWCQGLVDPNWVLKAPLNYCAKQGYSSQILDISLVPGNSSNGAINSDTVQITRADDYCGDEQTCIKEKEDGSCEAYGYCQTERQTWGFDSKTCSPINNTCTSFVNSTSGQSVSYLENTLDFAECNADAAGCKLYSVFGTYATSTGQVSWSNTPAATTYFNNQLSGCSSKDEGCKEVLRAKPGWGANLIMGAGFVRDNVGDTMVNSLINGYWPIWSSRNKAASIIDVQTIDPTSSGKAILIESVGNSGNASTTIGLYSDNAVSLIPSGLNLLSGETYTFSADVYLIEGEKVHLVLGADYQAAAETKDKEVWRHLTVTRSLKDKPLSEMTLGITNYSDTNQARFAVRNIKLEMNPWDSGFSLYGSYRAYEKIIPPYLAPACYVNADPADPDYRLRADAPAVCANFARLCNRDEAGCERYTQTSSGFSVAAQAVSADYCDASCSGYNLYVARGNYFFSPYADKIIPANSTKCGASAAGCTEFTNLDAAASGGETREYYTQLKQCIKPGADCADFYTWVGNDESGYQLKALVLKKDASNNPAVTVDDSALCNEEIFNLPVTDPGFNPDCLQYYNKAGAISYHLSASTITCSENCYTYRQTEKNIDTTLTQAQCTGPSRSWNSSGSVCYSCQNGGTWSSEYQSCLYSAIPNEGKKCSASQNGCREYNGSLGNNTRLVAAFNFENGLDGWEGRCGDNVILSQSASTNNGKSLLYDQGANFGGVQQQTSCDQASQTSLLDKLLGNSANAAPSSYITKTLGSKLIRGSAYSLKFTASAATNTNVSFAFLSADDEIVYFNASENNSNGAITVSGNNEWKTYEVNLAELDHAVTAGEALVIVADKDFYIDNMVLTAINSRYYLIKGTSKVPDICYYDMLDNYQGEDYNLGCSQYLDRSRNTHYLRQFNRLCQDSAVGCELMVDTANSDNYKAEIWKDTNANGVCDSNEPDCVSVSKDKFIYAIFDESKRCNSADSGCSRLGESVSTGGNLVWSDVFKRNDPDTYNQTLCDAGDAGCEGWRTAEGGTSYFKNPGNNACVYRTSTDPSRPGKNWYKVPVMRCDLNNNGSIDTAAEKAGRVCSTSADCAANRPCLVDNNDYDCNVSYLETIGFGGGGQQVPVPTDAAGLCDAASSGCTEYIDPVSKHSSNLIFNPRLLSANGWSVPPATPKPEQRFTIDPNTLYIFSVSTNDNALATGDVTLTFDAGVALLQENNELSTTTVTSLVIPASQPTKRFMFYSRGNIAAKAIRAAGDYEVIVREAIVNYQLKQKIDQSSCNGIVNVDNGCVLFNERSINGASGYLPLTGWWNAAASFNGQSPVACATGNCSANKLIKVRPDRVCATWLDCQTYVIDPVTNKRTCFSIGECNRLGDNNECTNFVKGRNGELSNNSDVAKATGYSILNQFDLSSMTEVGLNTDAHFNFEEGSPNLTCILANDSEEECKFSRGIVADSIVNKPSDAPIDYPAEGKAYLKIMSGQLISPHSENSPINVLKGQDYYLNFLVNTKDSGMSAFVRIVDGGDKEDVLSQTISAPNGWERKVIKIPGTSLAATESIIIYVGGNSVELEERYVYFDDINIEPVLKVAASGPNQFIAKECRLYPTQDAASCVSKNSQVISDGLYGYCLQHDSANKDVCLMWYPIDEISAGAKSARSSLGYQGAFPLSYCSEADGNFSLVEKRIAKLVESDPDWSGSGDSLHCYYPAGAVSNFCALNKGNNGPAYDEATTPLSLRARCGSSTDYFIFQVEGWGAKDWFCIPVNINRLTATADPLSITATSEDNPRVFDVSRYNGWYTYNGISARPDYKLDEAKNASPAVRVYDFNNPPSDETQFKLLSSSNPDEVFYPTCSKFVQVVDSMGNNKAWTARTSKNSLYPLTTPLFFRDATTYYGETCYKEETTENCAVQCSCTDGCYCDQSGEYCSSPCDDFSDCYEYETVSVPAVCGTPGATPSPDSYSFTMFGRNRDLIPFGAATFPDNFNITASEPIKFRNQYSNKISQTVFGGRPYGCSGVGCSNLGFCSLDPNIICVLDPTSSANKSLVSKQSCGTNGTCLPLWNASKFNFSYDAGNVLKNLFLKDYAQYSYSTSTRSYRIDISEPHYSSDYLQNITYVPGNDDQCLDTGHNSEYYSDYNTYWCANWPKITNVRVNGLPIASDGANITSPGIYTLTFNTIIDPEQQPMRELVIDWGDGSVQNIVNQNNLPNVSEPHRIYHFYKGSNSKAMIKIKATDNWGSFCCVQNQGSCNKSNCPTGNTKINEVNTGGNNEVKK</sequence>
<comment type="caution">
    <text evidence="1">The sequence shown here is derived from an EMBL/GenBank/DDBJ whole genome shotgun (WGS) entry which is preliminary data.</text>
</comment>
<dbReference type="Gene3D" id="2.60.120.260">
    <property type="entry name" value="Galactose-binding domain-like"/>
    <property type="match status" value="2"/>
</dbReference>
<reference evidence="1 2" key="1">
    <citation type="journal article" date="2017" name="ISME J.">
        <title>Potential for microbial H2 and metal transformations associated with novel bacteria and archaea in deep terrestrial subsurface sediments.</title>
        <authorList>
            <person name="Hernsdorf A.W."/>
            <person name="Amano Y."/>
            <person name="Miyakawa K."/>
            <person name="Ise K."/>
            <person name="Suzuki Y."/>
            <person name="Anantharaman K."/>
            <person name="Probst A."/>
            <person name="Burstein D."/>
            <person name="Thomas B.C."/>
            <person name="Banfield J.F."/>
        </authorList>
    </citation>
    <scope>NUCLEOTIDE SEQUENCE [LARGE SCALE GENOMIC DNA]</scope>
    <source>
        <strain evidence="1">HGW-Falkowbacteria-2</strain>
    </source>
</reference>
<dbReference type="Proteomes" id="UP000233325">
    <property type="component" value="Unassembled WGS sequence"/>
</dbReference>
<evidence type="ECO:0000313" key="2">
    <source>
        <dbReference type="Proteomes" id="UP000233325"/>
    </source>
</evidence>
<gene>
    <name evidence="1" type="ORF">CVU83_00730</name>
</gene>
<proteinExistence type="predicted"/>
<evidence type="ECO:0000313" key="1">
    <source>
        <dbReference type="EMBL" id="PKM89050.1"/>
    </source>
</evidence>
<name>A0A2N2E2W8_9BACT</name>
<evidence type="ECO:0008006" key="3">
    <source>
        <dbReference type="Google" id="ProtNLM"/>
    </source>
</evidence>
<feature type="non-terminal residue" evidence="1">
    <location>
        <position position="1"/>
    </location>
</feature>
<organism evidence="1 2">
    <name type="scientific">Candidatus Falkowbacteria bacterium HGW-Falkowbacteria-2</name>
    <dbReference type="NCBI Taxonomy" id="2013769"/>
    <lineage>
        <taxon>Bacteria</taxon>
        <taxon>Candidatus Falkowiibacteriota</taxon>
    </lineage>
</organism>
<dbReference type="EMBL" id="PHAH01000006">
    <property type="protein sequence ID" value="PKM89050.1"/>
    <property type="molecule type" value="Genomic_DNA"/>
</dbReference>
<accession>A0A2N2E2W8</accession>